<evidence type="ECO:0000256" key="2">
    <source>
        <dbReference type="ARBA" id="ARBA00022741"/>
    </source>
</evidence>
<dbReference type="InterPro" id="IPR008271">
    <property type="entry name" value="Ser/Thr_kinase_AS"/>
</dbReference>
<dbReference type="InParanoid" id="A0A067Q460"/>
<accession>A0A067Q460</accession>
<dbReference type="SMART" id="SM00220">
    <property type="entry name" value="S_TKc"/>
    <property type="match status" value="1"/>
</dbReference>
<keyword evidence="4" id="KW-0067">ATP-binding</keyword>
<dbReference type="AlphaFoldDB" id="A0A067Q460"/>
<evidence type="ECO:0000256" key="4">
    <source>
        <dbReference type="ARBA" id="ARBA00022840"/>
    </source>
</evidence>
<evidence type="ECO:0000313" key="7">
    <source>
        <dbReference type="EMBL" id="KDQ61848.1"/>
    </source>
</evidence>
<dbReference type="EMBL" id="KL197712">
    <property type="protein sequence ID" value="KDQ61848.1"/>
    <property type="molecule type" value="Genomic_DNA"/>
</dbReference>
<proteinExistence type="predicted"/>
<dbReference type="HOGENOM" id="CLU_000288_7_18_1"/>
<evidence type="ECO:0000313" key="8">
    <source>
        <dbReference type="Proteomes" id="UP000027265"/>
    </source>
</evidence>
<dbReference type="InterPro" id="IPR000719">
    <property type="entry name" value="Prot_kinase_dom"/>
</dbReference>
<dbReference type="Gene3D" id="1.10.510.10">
    <property type="entry name" value="Transferase(Phosphotransferase) domain 1"/>
    <property type="match status" value="1"/>
</dbReference>
<keyword evidence="2" id="KW-0547">Nucleotide-binding</keyword>
<dbReference type="PANTHER" id="PTHR48016">
    <property type="entry name" value="MAP KINASE KINASE KINASE SSK2-RELATED-RELATED"/>
    <property type="match status" value="1"/>
</dbReference>
<dbReference type="PROSITE" id="PS50011">
    <property type="entry name" value="PROTEIN_KINASE_DOM"/>
    <property type="match status" value="1"/>
</dbReference>
<dbReference type="GO" id="GO:0004672">
    <property type="term" value="F:protein kinase activity"/>
    <property type="evidence" value="ECO:0007669"/>
    <property type="project" value="InterPro"/>
</dbReference>
<evidence type="ECO:0000256" key="5">
    <source>
        <dbReference type="SAM" id="MobiDB-lite"/>
    </source>
</evidence>
<dbReference type="PANTHER" id="PTHR48016:SF56">
    <property type="entry name" value="MAPKK KINASE"/>
    <property type="match status" value="1"/>
</dbReference>
<name>A0A067Q460_9AGAM</name>
<feature type="region of interest" description="Disordered" evidence="5">
    <location>
        <begin position="1"/>
        <end position="26"/>
    </location>
</feature>
<dbReference type="GO" id="GO:0000165">
    <property type="term" value="P:MAPK cascade"/>
    <property type="evidence" value="ECO:0007669"/>
    <property type="project" value="UniProtKB-ARBA"/>
</dbReference>
<dbReference type="STRING" id="933084.A0A067Q460"/>
<reference evidence="8" key="1">
    <citation type="journal article" date="2014" name="Proc. Natl. Acad. Sci. U.S.A.">
        <title>Extensive sampling of basidiomycete genomes demonstrates inadequacy of the white-rot/brown-rot paradigm for wood decay fungi.</title>
        <authorList>
            <person name="Riley R."/>
            <person name="Salamov A.A."/>
            <person name="Brown D.W."/>
            <person name="Nagy L.G."/>
            <person name="Floudas D."/>
            <person name="Held B.W."/>
            <person name="Levasseur A."/>
            <person name="Lombard V."/>
            <person name="Morin E."/>
            <person name="Otillar R."/>
            <person name="Lindquist E.A."/>
            <person name="Sun H."/>
            <person name="LaButti K.M."/>
            <person name="Schmutz J."/>
            <person name="Jabbour D."/>
            <person name="Luo H."/>
            <person name="Baker S.E."/>
            <person name="Pisabarro A.G."/>
            <person name="Walton J.D."/>
            <person name="Blanchette R.A."/>
            <person name="Henrissat B."/>
            <person name="Martin F."/>
            <person name="Cullen D."/>
            <person name="Hibbett D.S."/>
            <person name="Grigoriev I.V."/>
        </authorList>
    </citation>
    <scope>NUCLEOTIDE SEQUENCE [LARGE SCALE GENOMIC DNA]</scope>
    <source>
        <strain evidence="8">MUCL 33604</strain>
    </source>
</reference>
<organism evidence="7 8">
    <name type="scientific">Jaapia argillacea MUCL 33604</name>
    <dbReference type="NCBI Taxonomy" id="933084"/>
    <lineage>
        <taxon>Eukaryota</taxon>
        <taxon>Fungi</taxon>
        <taxon>Dikarya</taxon>
        <taxon>Basidiomycota</taxon>
        <taxon>Agaricomycotina</taxon>
        <taxon>Agaricomycetes</taxon>
        <taxon>Agaricomycetidae</taxon>
        <taxon>Jaapiales</taxon>
        <taxon>Jaapiaceae</taxon>
        <taxon>Jaapia</taxon>
    </lineage>
</organism>
<keyword evidence="3" id="KW-0418">Kinase</keyword>
<dbReference type="SUPFAM" id="SSF56112">
    <property type="entry name" value="Protein kinase-like (PK-like)"/>
    <property type="match status" value="1"/>
</dbReference>
<keyword evidence="8" id="KW-1185">Reference proteome</keyword>
<sequence length="314" mass="34741">MSSPILTSSLRPPPPPPTLSPSHPFPDLSADITSIDPLPRAQGSFSDLHKGMLAHGIPVAIKIFRVCNDDDANIPILEHYRREVQAHELLGHNHQHFVKFLGVATIGRRPAIIMKWYENGNTTQYLHLNPHASARRYALDIVKGIKSLHTHNSPITHGDLKATNIVVDDDGNILLADLGSARIVNDTAVTAANVGGSCRFMAPEMFPTIVDDDTQSPQPTLASDIWSLGCTIAEIITFKKPYHTRRSHSQVVCSIANGILPYTEVNFTNDCIREGIAEYKDIWQVLEKCWVMDPALRPTIVEFEGLVENLFGAY</sequence>
<dbReference type="GO" id="GO:0005524">
    <property type="term" value="F:ATP binding"/>
    <property type="evidence" value="ECO:0007669"/>
    <property type="project" value="UniProtKB-KW"/>
</dbReference>
<dbReference type="PROSITE" id="PS00108">
    <property type="entry name" value="PROTEIN_KINASE_ST"/>
    <property type="match status" value="1"/>
</dbReference>
<evidence type="ECO:0000256" key="3">
    <source>
        <dbReference type="ARBA" id="ARBA00022777"/>
    </source>
</evidence>
<dbReference type="OrthoDB" id="1668230at2759"/>
<evidence type="ECO:0000259" key="6">
    <source>
        <dbReference type="PROSITE" id="PS50011"/>
    </source>
</evidence>
<evidence type="ECO:0000256" key="1">
    <source>
        <dbReference type="ARBA" id="ARBA00022679"/>
    </source>
</evidence>
<feature type="compositionally biased region" description="Low complexity" evidence="5">
    <location>
        <begin position="1"/>
        <end position="10"/>
    </location>
</feature>
<dbReference type="InterPro" id="IPR050538">
    <property type="entry name" value="MAP_kinase_kinase_kinase"/>
</dbReference>
<keyword evidence="1" id="KW-0808">Transferase</keyword>
<dbReference type="Proteomes" id="UP000027265">
    <property type="component" value="Unassembled WGS sequence"/>
</dbReference>
<dbReference type="CDD" id="cd00180">
    <property type="entry name" value="PKc"/>
    <property type="match status" value="1"/>
</dbReference>
<protein>
    <recommendedName>
        <fullName evidence="6">Protein kinase domain-containing protein</fullName>
    </recommendedName>
</protein>
<dbReference type="InterPro" id="IPR011009">
    <property type="entry name" value="Kinase-like_dom_sf"/>
</dbReference>
<feature type="domain" description="Protein kinase" evidence="6">
    <location>
        <begin position="34"/>
        <end position="311"/>
    </location>
</feature>
<gene>
    <name evidence="7" type="ORF">JAAARDRAFT_190572</name>
</gene>
<dbReference type="Pfam" id="PF00069">
    <property type="entry name" value="Pkinase"/>
    <property type="match status" value="1"/>
</dbReference>